<sequence length="177" mass="19536">MELSIRQIIREQEQEALKGGWHTELSLKAKGWTTSMIANAKAWAEARGLSRKNEVHGEDEWRVPTEETFDFSTTRSKEGEGSGSTMVDDPKGTLLDFSKFSAQAAMTRGSAGSGACNQIAAQSAAAAKLQNLPMVQQTQDPFGYITSFVDQMGKKMDRIDEQKDTLSFLHAEPIWSC</sequence>
<comment type="caution">
    <text evidence="2">The sequence shown here is derived from an EMBL/GenBank/DDBJ whole genome shotgun (WGS) entry which is preliminary data.</text>
</comment>
<protein>
    <recommendedName>
        <fullName evidence="4">DUF1566 domain-containing protein</fullName>
    </recommendedName>
</protein>
<dbReference type="EMBL" id="CAXAMN010027872">
    <property type="protein sequence ID" value="CAK9113486.1"/>
    <property type="molecule type" value="Genomic_DNA"/>
</dbReference>
<evidence type="ECO:0000313" key="2">
    <source>
        <dbReference type="EMBL" id="CAK9113486.1"/>
    </source>
</evidence>
<evidence type="ECO:0000256" key="1">
    <source>
        <dbReference type="SAM" id="MobiDB-lite"/>
    </source>
</evidence>
<reference evidence="2 3" key="1">
    <citation type="submission" date="2024-02" db="EMBL/GenBank/DDBJ databases">
        <authorList>
            <person name="Chen Y."/>
            <person name="Shah S."/>
            <person name="Dougan E. K."/>
            <person name="Thang M."/>
            <person name="Chan C."/>
        </authorList>
    </citation>
    <scope>NUCLEOTIDE SEQUENCE [LARGE SCALE GENOMIC DNA]</scope>
</reference>
<dbReference type="Proteomes" id="UP001642484">
    <property type="component" value="Unassembled WGS sequence"/>
</dbReference>
<name>A0ABP0SM51_9DINO</name>
<keyword evidence="3" id="KW-1185">Reference proteome</keyword>
<organism evidence="2 3">
    <name type="scientific">Durusdinium trenchii</name>
    <dbReference type="NCBI Taxonomy" id="1381693"/>
    <lineage>
        <taxon>Eukaryota</taxon>
        <taxon>Sar</taxon>
        <taxon>Alveolata</taxon>
        <taxon>Dinophyceae</taxon>
        <taxon>Suessiales</taxon>
        <taxon>Symbiodiniaceae</taxon>
        <taxon>Durusdinium</taxon>
    </lineage>
</organism>
<accession>A0ABP0SM51</accession>
<evidence type="ECO:0000313" key="3">
    <source>
        <dbReference type="Proteomes" id="UP001642484"/>
    </source>
</evidence>
<evidence type="ECO:0008006" key="4">
    <source>
        <dbReference type="Google" id="ProtNLM"/>
    </source>
</evidence>
<proteinExistence type="predicted"/>
<feature type="region of interest" description="Disordered" evidence="1">
    <location>
        <begin position="69"/>
        <end position="88"/>
    </location>
</feature>
<gene>
    <name evidence="2" type="ORF">CCMP2556_LOCUS52524</name>
</gene>